<dbReference type="GO" id="GO:0045214">
    <property type="term" value="P:sarcomere organization"/>
    <property type="evidence" value="ECO:0007669"/>
    <property type="project" value="TreeGrafter"/>
</dbReference>
<dbReference type="GO" id="GO:0031430">
    <property type="term" value="C:M band"/>
    <property type="evidence" value="ECO:0007669"/>
    <property type="project" value="TreeGrafter"/>
</dbReference>
<organism evidence="4 5">
    <name type="scientific">Portunus trituberculatus</name>
    <name type="common">Swimming crab</name>
    <name type="synonym">Neptunus trituberculatus</name>
    <dbReference type="NCBI Taxonomy" id="210409"/>
    <lineage>
        <taxon>Eukaryota</taxon>
        <taxon>Metazoa</taxon>
        <taxon>Ecdysozoa</taxon>
        <taxon>Arthropoda</taxon>
        <taxon>Crustacea</taxon>
        <taxon>Multicrustacea</taxon>
        <taxon>Malacostraca</taxon>
        <taxon>Eumalacostraca</taxon>
        <taxon>Eucarida</taxon>
        <taxon>Decapoda</taxon>
        <taxon>Pleocyemata</taxon>
        <taxon>Brachyura</taxon>
        <taxon>Eubrachyura</taxon>
        <taxon>Portunoidea</taxon>
        <taxon>Portunidae</taxon>
        <taxon>Portuninae</taxon>
        <taxon>Portunus</taxon>
    </lineage>
</organism>
<comment type="caution">
    <text evidence="4">The sequence shown here is derived from an EMBL/GenBank/DDBJ whole genome shotgun (WGS) entry which is preliminary data.</text>
</comment>
<reference evidence="4 5" key="1">
    <citation type="submission" date="2019-05" db="EMBL/GenBank/DDBJ databases">
        <title>Another draft genome of Portunus trituberculatus and its Hox gene families provides insights of decapod evolution.</title>
        <authorList>
            <person name="Jeong J.-H."/>
            <person name="Song I."/>
            <person name="Kim S."/>
            <person name="Choi T."/>
            <person name="Kim D."/>
            <person name="Ryu S."/>
            <person name="Kim W."/>
        </authorList>
    </citation>
    <scope>NUCLEOTIDE SEQUENCE [LARGE SCALE GENOMIC DNA]</scope>
    <source>
        <tissue evidence="4">Muscle</tissue>
    </source>
</reference>
<sequence>MGHEIQGDVLEGTIPNLKEGNQYEFRIRAVNKAGPGEPSDPTKPIQAKHRFVKPYVINKEEFRNIVIKKTQLFKLDVRYAGEPEPTVIWKKDDKEIQPDEEERRLKRECNEGEKENDLWETNTRGDMTEVS</sequence>
<keyword evidence="5" id="KW-1185">Reference proteome</keyword>
<dbReference type="Proteomes" id="UP000324222">
    <property type="component" value="Unassembled WGS sequence"/>
</dbReference>
<dbReference type="InterPro" id="IPR050964">
    <property type="entry name" value="Striated_Muscle_Regulatory"/>
</dbReference>
<dbReference type="InterPro" id="IPR013783">
    <property type="entry name" value="Ig-like_fold"/>
</dbReference>
<feature type="compositionally biased region" description="Basic and acidic residues" evidence="2">
    <location>
        <begin position="92"/>
        <end position="117"/>
    </location>
</feature>
<feature type="region of interest" description="Disordered" evidence="2">
    <location>
        <begin position="92"/>
        <end position="131"/>
    </location>
</feature>
<evidence type="ECO:0000259" key="3">
    <source>
        <dbReference type="PROSITE" id="PS50853"/>
    </source>
</evidence>
<dbReference type="Gene3D" id="2.60.40.10">
    <property type="entry name" value="Immunoglobulins"/>
    <property type="match status" value="2"/>
</dbReference>
<evidence type="ECO:0000256" key="2">
    <source>
        <dbReference type="SAM" id="MobiDB-lite"/>
    </source>
</evidence>
<dbReference type="PANTHER" id="PTHR13817:SF151">
    <property type="entry name" value="TITIN"/>
    <property type="match status" value="1"/>
</dbReference>
<dbReference type="PANTHER" id="PTHR13817">
    <property type="entry name" value="TITIN"/>
    <property type="match status" value="1"/>
</dbReference>
<dbReference type="OrthoDB" id="504170at2759"/>
<feature type="compositionally biased region" description="Polar residues" evidence="2">
    <location>
        <begin position="119"/>
        <end position="131"/>
    </location>
</feature>
<dbReference type="InterPro" id="IPR036179">
    <property type="entry name" value="Ig-like_dom_sf"/>
</dbReference>
<protein>
    <submittedName>
        <fullName evidence="4">Twitchin</fullName>
    </submittedName>
</protein>
<gene>
    <name evidence="4" type="primary">unc-22_4</name>
    <name evidence="4" type="ORF">E2C01_006826</name>
</gene>
<dbReference type="InterPro" id="IPR013098">
    <property type="entry name" value="Ig_I-set"/>
</dbReference>
<dbReference type="InterPro" id="IPR036116">
    <property type="entry name" value="FN3_sf"/>
</dbReference>
<evidence type="ECO:0000313" key="5">
    <source>
        <dbReference type="Proteomes" id="UP000324222"/>
    </source>
</evidence>
<dbReference type="InterPro" id="IPR003961">
    <property type="entry name" value="FN3_dom"/>
</dbReference>
<dbReference type="SUPFAM" id="SSF48726">
    <property type="entry name" value="Immunoglobulin"/>
    <property type="match status" value="1"/>
</dbReference>
<dbReference type="AlphaFoldDB" id="A0A5B7D2V2"/>
<proteinExistence type="predicted"/>
<dbReference type="Pfam" id="PF07679">
    <property type="entry name" value="I-set"/>
    <property type="match status" value="1"/>
</dbReference>
<dbReference type="CDD" id="cd00063">
    <property type="entry name" value="FN3"/>
    <property type="match status" value="1"/>
</dbReference>
<accession>A0A5B7D2V2</accession>
<keyword evidence="1" id="KW-0677">Repeat</keyword>
<dbReference type="Pfam" id="PF00041">
    <property type="entry name" value="fn3"/>
    <property type="match status" value="1"/>
</dbReference>
<evidence type="ECO:0000313" key="4">
    <source>
        <dbReference type="EMBL" id="MPC14073.1"/>
    </source>
</evidence>
<feature type="domain" description="Fibronectin type-III" evidence="3">
    <location>
        <begin position="1"/>
        <end position="50"/>
    </location>
</feature>
<dbReference type="EMBL" id="VSRR010000325">
    <property type="protein sequence ID" value="MPC14073.1"/>
    <property type="molecule type" value="Genomic_DNA"/>
</dbReference>
<evidence type="ECO:0000256" key="1">
    <source>
        <dbReference type="ARBA" id="ARBA00022737"/>
    </source>
</evidence>
<dbReference type="SUPFAM" id="SSF49265">
    <property type="entry name" value="Fibronectin type III"/>
    <property type="match status" value="1"/>
</dbReference>
<name>A0A5B7D2V2_PORTR</name>
<dbReference type="PROSITE" id="PS50853">
    <property type="entry name" value="FN3"/>
    <property type="match status" value="1"/>
</dbReference>